<feature type="compositionally biased region" description="Polar residues" evidence="1">
    <location>
        <begin position="99"/>
        <end position="116"/>
    </location>
</feature>
<feature type="region of interest" description="Disordered" evidence="1">
    <location>
        <begin position="1"/>
        <end position="137"/>
    </location>
</feature>
<feature type="compositionally biased region" description="Polar residues" evidence="1">
    <location>
        <begin position="230"/>
        <end position="241"/>
    </location>
</feature>
<keyword evidence="3" id="KW-1185">Reference proteome</keyword>
<evidence type="ECO:0000313" key="2">
    <source>
        <dbReference type="EMBL" id="KAE8149627.1"/>
    </source>
</evidence>
<reference evidence="2 3" key="1">
    <citation type="submission" date="2019-04" db="EMBL/GenBank/DDBJ databases">
        <title>Friends and foes A comparative genomics study of 23 Aspergillus species from section Flavi.</title>
        <authorList>
            <consortium name="DOE Joint Genome Institute"/>
            <person name="Kjaerbolling I."/>
            <person name="Vesth T."/>
            <person name="Frisvad J.C."/>
            <person name="Nybo J.L."/>
            <person name="Theobald S."/>
            <person name="Kildgaard S."/>
            <person name="Isbrandt T."/>
            <person name="Kuo A."/>
            <person name="Sato A."/>
            <person name="Lyhne E.K."/>
            <person name="Kogle M.E."/>
            <person name="Wiebenga A."/>
            <person name="Kun R.S."/>
            <person name="Lubbers R.J."/>
            <person name="Makela M.R."/>
            <person name="Barry K."/>
            <person name="Chovatia M."/>
            <person name="Clum A."/>
            <person name="Daum C."/>
            <person name="Haridas S."/>
            <person name="He G."/>
            <person name="LaButti K."/>
            <person name="Lipzen A."/>
            <person name="Mondo S."/>
            <person name="Riley R."/>
            <person name="Salamov A."/>
            <person name="Simmons B.A."/>
            <person name="Magnuson J.K."/>
            <person name="Henrissat B."/>
            <person name="Mortensen U.H."/>
            <person name="Larsen T.O."/>
            <person name="Devries R.P."/>
            <person name="Grigoriev I.V."/>
            <person name="Machida M."/>
            <person name="Baker S.E."/>
            <person name="Andersen M.R."/>
        </authorList>
    </citation>
    <scope>NUCLEOTIDE SEQUENCE [LARGE SCALE GENOMIC DNA]</scope>
    <source>
        <strain evidence="2 3">IBT 18842</strain>
    </source>
</reference>
<proteinExistence type="predicted"/>
<evidence type="ECO:0000256" key="1">
    <source>
        <dbReference type="SAM" id="MobiDB-lite"/>
    </source>
</evidence>
<organism evidence="2 3">
    <name type="scientific">Aspergillus avenaceus</name>
    <dbReference type="NCBI Taxonomy" id="36643"/>
    <lineage>
        <taxon>Eukaryota</taxon>
        <taxon>Fungi</taxon>
        <taxon>Dikarya</taxon>
        <taxon>Ascomycota</taxon>
        <taxon>Pezizomycotina</taxon>
        <taxon>Eurotiomycetes</taxon>
        <taxon>Eurotiomycetidae</taxon>
        <taxon>Eurotiales</taxon>
        <taxon>Aspergillaceae</taxon>
        <taxon>Aspergillus</taxon>
        <taxon>Aspergillus subgen. Circumdati</taxon>
    </lineage>
</organism>
<accession>A0A5N6TTJ9</accession>
<evidence type="ECO:0000313" key="3">
    <source>
        <dbReference type="Proteomes" id="UP000325780"/>
    </source>
</evidence>
<dbReference type="EMBL" id="ML742117">
    <property type="protein sequence ID" value="KAE8149627.1"/>
    <property type="molecule type" value="Genomic_DNA"/>
</dbReference>
<feature type="region of interest" description="Disordered" evidence="1">
    <location>
        <begin position="163"/>
        <end position="184"/>
    </location>
</feature>
<gene>
    <name evidence="2" type="ORF">BDV25DRAFT_124331</name>
</gene>
<name>A0A5N6TTJ9_ASPAV</name>
<feature type="compositionally biased region" description="Polar residues" evidence="1">
    <location>
        <begin position="126"/>
        <end position="137"/>
    </location>
</feature>
<dbReference type="Proteomes" id="UP000325780">
    <property type="component" value="Unassembled WGS sequence"/>
</dbReference>
<sequence length="257" mass="27916">MSLIDLSSLEGPPIDPRPHSTEPSWGNDIPDVYRYSSAGPSGPPRPASADPAQGSRSKSPSAVSGASWQRHGRDNVQRSTHLTPENAIGNGTFHRRVNHSTTARPNSYLGHSSPSSIFDPYPESQRAISQTRAQSASPAEQLVWLDNHSVWVRANDVPMPLTLNTGNRGVERPNARRPPALAHSQSMDSTFFANEHNRDLGIPTSPPPPYEQHIFDRPFSQMPSNAGEGSHSSRLTAQDSLWATVAGRRASRIPSGN</sequence>
<feature type="region of interest" description="Disordered" evidence="1">
    <location>
        <begin position="217"/>
        <end position="257"/>
    </location>
</feature>
<protein>
    <submittedName>
        <fullName evidence="2">Uncharacterized protein</fullName>
    </submittedName>
</protein>
<dbReference type="AlphaFoldDB" id="A0A5N6TTJ9"/>
<feature type="compositionally biased region" description="Polar residues" evidence="1">
    <location>
        <begin position="54"/>
        <end position="67"/>
    </location>
</feature>
<dbReference type="OrthoDB" id="4349176at2759"/>